<dbReference type="EMBL" id="FOXA01000004">
    <property type="protein sequence ID" value="SFP24682.1"/>
    <property type="molecule type" value="Genomic_DNA"/>
</dbReference>
<keyword evidence="5" id="KW-0677">Repeat</keyword>
<keyword evidence="3" id="KW-1003">Cell membrane</keyword>
<evidence type="ECO:0000256" key="6">
    <source>
        <dbReference type="ARBA" id="ARBA00022741"/>
    </source>
</evidence>
<evidence type="ECO:0000256" key="3">
    <source>
        <dbReference type="ARBA" id="ARBA00022475"/>
    </source>
</evidence>
<feature type="domain" description="ABC transporter" evidence="10">
    <location>
        <begin position="8"/>
        <end position="243"/>
    </location>
</feature>
<keyword evidence="4" id="KW-0762">Sugar transport</keyword>
<dbReference type="Proteomes" id="UP000199356">
    <property type="component" value="Unassembled WGS sequence"/>
</dbReference>
<dbReference type="SMART" id="SM00382">
    <property type="entry name" value="AAA"/>
    <property type="match status" value="2"/>
</dbReference>
<dbReference type="InterPro" id="IPR050107">
    <property type="entry name" value="ABC_carbohydrate_import_ATPase"/>
</dbReference>
<dbReference type="InterPro" id="IPR003439">
    <property type="entry name" value="ABC_transporter-like_ATP-bd"/>
</dbReference>
<evidence type="ECO:0000256" key="2">
    <source>
        <dbReference type="ARBA" id="ARBA00022448"/>
    </source>
</evidence>
<evidence type="ECO:0000256" key="7">
    <source>
        <dbReference type="ARBA" id="ARBA00022840"/>
    </source>
</evidence>
<dbReference type="PANTHER" id="PTHR43790:SF9">
    <property type="entry name" value="GALACTOFURANOSE TRANSPORTER ATP-BINDING PROTEIN YTFR"/>
    <property type="match status" value="1"/>
</dbReference>
<name>A0A1I5NSD4_9RHOB</name>
<dbReference type="Gene3D" id="3.40.50.300">
    <property type="entry name" value="P-loop containing nucleotide triphosphate hydrolases"/>
    <property type="match status" value="2"/>
</dbReference>
<sequence>MTDAPPILALDAVSRRFGPVQVLFDVDFSLRAGEVHALIGENGAGKSTTMKILAGYLEASEGRILLDGQPIRFASSEGAEDAGIVMIHQEFNLAEQLTVEQNVFLGREKRKGLFLDHRAMQAETRVLLDRLQCKVAPKARVSDISVPDKQMVEIAKALSRDARVLIMDEPTAVLTNREAEVLFAQIERLRAAGVAILYTSHKLDEVARIADRITVLRDGHVVLSQPADGLSEDAMAAAMVGREMEDLYPAKRQRVPGTPVLEVENLTVPGVVQEASFTLAKGEILGFAGLVGAGRTELMEGIVGLRQTHGSVRVNGQPLRPGSVDAAKRAGLVYLTEDRKERGLLLNKSLKDNLTLLALDKFTHGLIDRKGEEAALDNAIKEFDIRTPSRDIAAGNLSGGNQQKLLIAKTMLADPDIVIIDEPTRGIDIGTKQQIYDFIHHLAEKGHSVIFISSEMPEVIGLAERVVVMRSGRIAGELTGSDINEQAIVRLAMGLKDTPTEMAEA</sequence>
<dbReference type="RefSeq" id="WP_093419642.1">
    <property type="nucleotide sequence ID" value="NZ_FOXA01000004.1"/>
</dbReference>
<dbReference type="InterPro" id="IPR003593">
    <property type="entry name" value="AAA+_ATPase"/>
</dbReference>
<proteinExistence type="predicted"/>
<keyword evidence="9" id="KW-0472">Membrane</keyword>
<keyword evidence="8" id="KW-1278">Translocase</keyword>
<dbReference type="Pfam" id="PF00005">
    <property type="entry name" value="ABC_tran"/>
    <property type="match status" value="2"/>
</dbReference>
<evidence type="ECO:0000256" key="5">
    <source>
        <dbReference type="ARBA" id="ARBA00022737"/>
    </source>
</evidence>
<keyword evidence="2" id="KW-0813">Transport</keyword>
<dbReference type="AlphaFoldDB" id="A0A1I5NSD4"/>
<protein>
    <submittedName>
        <fullName evidence="11">Monosaccharide ABC transporter ATP-binding protein, CUT2 family</fullName>
    </submittedName>
</protein>
<dbReference type="GO" id="GO:0016887">
    <property type="term" value="F:ATP hydrolysis activity"/>
    <property type="evidence" value="ECO:0007669"/>
    <property type="project" value="InterPro"/>
</dbReference>
<dbReference type="InterPro" id="IPR027417">
    <property type="entry name" value="P-loop_NTPase"/>
</dbReference>
<dbReference type="PROSITE" id="PS50893">
    <property type="entry name" value="ABC_TRANSPORTER_2"/>
    <property type="match status" value="2"/>
</dbReference>
<reference evidence="11 12" key="1">
    <citation type="submission" date="2016-10" db="EMBL/GenBank/DDBJ databases">
        <authorList>
            <person name="de Groot N.N."/>
        </authorList>
    </citation>
    <scope>NUCLEOTIDE SEQUENCE [LARGE SCALE GENOMIC DNA]</scope>
    <source>
        <strain evidence="11 12">DSM 19547</strain>
    </source>
</reference>
<comment type="subcellular location">
    <subcellularLocation>
        <location evidence="1">Cell membrane</location>
        <topology evidence="1">Peripheral membrane protein</topology>
    </subcellularLocation>
</comment>
<evidence type="ECO:0000259" key="10">
    <source>
        <dbReference type="PROSITE" id="PS50893"/>
    </source>
</evidence>
<keyword evidence="12" id="KW-1185">Reference proteome</keyword>
<evidence type="ECO:0000256" key="1">
    <source>
        <dbReference type="ARBA" id="ARBA00004202"/>
    </source>
</evidence>
<evidence type="ECO:0000256" key="4">
    <source>
        <dbReference type="ARBA" id="ARBA00022597"/>
    </source>
</evidence>
<gene>
    <name evidence="11" type="ORF">SAMN04488047_10457</name>
</gene>
<evidence type="ECO:0000313" key="12">
    <source>
        <dbReference type="Proteomes" id="UP000199356"/>
    </source>
</evidence>
<keyword evidence="7 11" id="KW-0067">ATP-binding</keyword>
<dbReference type="SUPFAM" id="SSF52540">
    <property type="entry name" value="P-loop containing nucleoside triphosphate hydrolases"/>
    <property type="match status" value="2"/>
</dbReference>
<keyword evidence="6" id="KW-0547">Nucleotide-binding</keyword>
<accession>A0A1I5NSD4</accession>
<dbReference type="CDD" id="cd03216">
    <property type="entry name" value="ABC_Carb_Monos_I"/>
    <property type="match status" value="1"/>
</dbReference>
<evidence type="ECO:0000256" key="9">
    <source>
        <dbReference type="ARBA" id="ARBA00023136"/>
    </source>
</evidence>
<organism evidence="11 12">
    <name type="scientific">Tranquillimonas alkanivorans</name>
    <dbReference type="NCBI Taxonomy" id="441119"/>
    <lineage>
        <taxon>Bacteria</taxon>
        <taxon>Pseudomonadati</taxon>
        <taxon>Pseudomonadota</taxon>
        <taxon>Alphaproteobacteria</taxon>
        <taxon>Rhodobacterales</taxon>
        <taxon>Roseobacteraceae</taxon>
        <taxon>Tranquillimonas</taxon>
    </lineage>
</organism>
<dbReference type="OrthoDB" id="9805029at2"/>
<dbReference type="STRING" id="441119.SAMN04488047_10457"/>
<evidence type="ECO:0000313" key="11">
    <source>
        <dbReference type="EMBL" id="SFP24682.1"/>
    </source>
</evidence>
<dbReference type="FunFam" id="3.40.50.300:FF:000127">
    <property type="entry name" value="Ribose import ATP-binding protein RbsA"/>
    <property type="match status" value="1"/>
</dbReference>
<feature type="domain" description="ABC transporter" evidence="10">
    <location>
        <begin position="242"/>
        <end position="496"/>
    </location>
</feature>
<dbReference type="GO" id="GO:0005886">
    <property type="term" value="C:plasma membrane"/>
    <property type="evidence" value="ECO:0007669"/>
    <property type="project" value="UniProtKB-SubCell"/>
</dbReference>
<dbReference type="PANTHER" id="PTHR43790">
    <property type="entry name" value="CARBOHYDRATE TRANSPORT ATP-BINDING PROTEIN MG119-RELATED"/>
    <property type="match status" value="1"/>
</dbReference>
<dbReference type="PROSITE" id="PS00211">
    <property type="entry name" value="ABC_TRANSPORTER_1"/>
    <property type="match status" value="1"/>
</dbReference>
<evidence type="ECO:0000256" key="8">
    <source>
        <dbReference type="ARBA" id="ARBA00022967"/>
    </source>
</evidence>
<dbReference type="InterPro" id="IPR017871">
    <property type="entry name" value="ABC_transporter-like_CS"/>
</dbReference>
<dbReference type="GO" id="GO:0005524">
    <property type="term" value="F:ATP binding"/>
    <property type="evidence" value="ECO:0007669"/>
    <property type="project" value="UniProtKB-KW"/>
</dbReference>
<dbReference type="CDD" id="cd03215">
    <property type="entry name" value="ABC_Carb_Monos_II"/>
    <property type="match status" value="1"/>
</dbReference>